<proteinExistence type="predicted"/>
<evidence type="ECO:0000313" key="1">
    <source>
        <dbReference type="EMBL" id="KKM80712.1"/>
    </source>
</evidence>
<gene>
    <name evidence="1" type="ORF">LCGC14_1337030</name>
</gene>
<organism evidence="1">
    <name type="scientific">marine sediment metagenome</name>
    <dbReference type="NCBI Taxonomy" id="412755"/>
    <lineage>
        <taxon>unclassified sequences</taxon>
        <taxon>metagenomes</taxon>
        <taxon>ecological metagenomes</taxon>
    </lineage>
</organism>
<comment type="caution">
    <text evidence="1">The sequence shown here is derived from an EMBL/GenBank/DDBJ whole genome shotgun (WGS) entry which is preliminary data.</text>
</comment>
<dbReference type="EMBL" id="LAZR01008138">
    <property type="protein sequence ID" value="KKM80712.1"/>
    <property type="molecule type" value="Genomic_DNA"/>
</dbReference>
<dbReference type="AlphaFoldDB" id="A0A0F9NH28"/>
<accession>A0A0F9NH28</accession>
<protein>
    <submittedName>
        <fullName evidence="1">Uncharacterized protein</fullName>
    </submittedName>
</protein>
<reference evidence="1" key="1">
    <citation type="journal article" date="2015" name="Nature">
        <title>Complex archaea that bridge the gap between prokaryotes and eukaryotes.</title>
        <authorList>
            <person name="Spang A."/>
            <person name="Saw J.H."/>
            <person name="Jorgensen S.L."/>
            <person name="Zaremba-Niedzwiedzka K."/>
            <person name="Martijn J."/>
            <person name="Lind A.E."/>
            <person name="van Eijk R."/>
            <person name="Schleper C."/>
            <person name="Guy L."/>
            <person name="Ettema T.J."/>
        </authorList>
    </citation>
    <scope>NUCLEOTIDE SEQUENCE</scope>
</reference>
<sequence length="212" mass="24973">MKDKIVPFENRKDGFPDRVSRNTELYTAILTEGLRLSKSSKFYLYEKRLWSHDNHWSNHAIQHIYNKNSYMLLSNKFKEKFFKGNNSLPTTIVDFMPQKDKEHILITHEGIKLTLSDFSLIKIVPDKEVIYECIGMSTFFGGNEIRYDTIDRPPLLSTLYLNNKDVKVKAHIQRLWGREEKFYAIDMIISVNLQDLDAIEKQESTKYSLLDI</sequence>
<name>A0A0F9NH28_9ZZZZ</name>